<keyword evidence="2" id="KW-1185">Reference proteome</keyword>
<dbReference type="OrthoDB" id="8387422at2"/>
<reference evidence="1 2" key="1">
    <citation type="submission" date="2015-11" db="EMBL/GenBank/DDBJ databases">
        <title>Draft Genome Sequence of the Strain BR 10423 (Rhizobium sp.) isolated from nodules of Mimosa pudica.</title>
        <authorList>
            <person name="Barauna A.C."/>
            <person name="Zilli J.E."/>
            <person name="Simoes-Araujo J.L."/>
            <person name="Reis V.M."/>
            <person name="James E.K."/>
            <person name="Reis F.B.Jr."/>
            <person name="Rouws L.F."/>
            <person name="Passos S.R."/>
            <person name="Gois S.R."/>
        </authorList>
    </citation>
    <scope>NUCLEOTIDE SEQUENCE [LARGE SCALE GENOMIC DNA]</scope>
    <source>
        <strain evidence="1 2">BR10423</strain>
    </source>
</reference>
<dbReference type="AlphaFoldDB" id="A0A125Q9B3"/>
<accession>A0A125Q9B3</accession>
<dbReference type="RefSeq" id="WP_018858147.1">
    <property type="nucleotide sequence ID" value="NZ_JBBNAS010000497.1"/>
</dbReference>
<dbReference type="EMBL" id="LNCD01000033">
    <property type="protein sequence ID" value="KWV56842.1"/>
    <property type="molecule type" value="Genomic_DNA"/>
</dbReference>
<gene>
    <name evidence="1" type="ORF">AS026_31990</name>
</gene>
<sequence>MEMTEGRQLAEEYLRLGGKRRVKIDDNQQTVRAWEADPPAAEQFWHDRVEALEMRRRREVEFFLPSINSP</sequence>
<evidence type="ECO:0000313" key="1">
    <source>
        <dbReference type="EMBL" id="KWV56842.1"/>
    </source>
</evidence>
<organism evidence="1 2">
    <name type="scientific">Rhizobium altiplani</name>
    <dbReference type="NCBI Taxonomy" id="1864509"/>
    <lineage>
        <taxon>Bacteria</taxon>
        <taxon>Pseudomonadati</taxon>
        <taxon>Pseudomonadota</taxon>
        <taxon>Alphaproteobacteria</taxon>
        <taxon>Hyphomicrobiales</taxon>
        <taxon>Rhizobiaceae</taxon>
        <taxon>Rhizobium/Agrobacterium group</taxon>
        <taxon>Rhizobium</taxon>
    </lineage>
</organism>
<name>A0A125Q9B3_9HYPH</name>
<protein>
    <submittedName>
        <fullName evidence="1">Uncharacterized protein</fullName>
    </submittedName>
</protein>
<dbReference type="Proteomes" id="UP000068164">
    <property type="component" value="Unassembled WGS sequence"/>
</dbReference>
<proteinExistence type="predicted"/>
<evidence type="ECO:0000313" key="2">
    <source>
        <dbReference type="Proteomes" id="UP000068164"/>
    </source>
</evidence>
<comment type="caution">
    <text evidence="1">The sequence shown here is derived from an EMBL/GenBank/DDBJ whole genome shotgun (WGS) entry which is preliminary data.</text>
</comment>